<accession>A0A7W7ZH94</accession>
<sequence length="510" mass="58606">MDWRAKVELYEQIRREYEFGVGSVIGVARKLGVHRRMVREAVRNAVPTQRKKTERPAVKMAPAVSLIDSILELDRKAPRKQRHTSRRIYDRIRAEIPGCTPAQRTVRQYVERRKQALGLAEHEVFVPQSYDWGVEAQVDWYEAYADLDGERIKLQVFEMRSMASGAAFHRAYPCATQQAFLEAHELAFEYFEGVFRRLRYDNLSSAVKKILRGQQRELTARFIAFRSHWQYQAEFCTPGEGHEKGGVEGEVGYFRRNHWVPVPVAADLQALNRKLLEDCRADEGRIMSGHTECVGTRMLTEKEHLLPLATESFDLAEVSFPRVDQTGCAKVRTNSYSVPLKPGSIVEARIYSCTVEFRHHGSRIASHERCYSRLQKIFDLEHYLDVLDRKPGALRGSTPLAQWRAQGRWPESYDRIWQQMIERQGRQPGTRAMVTLIRMGREFGYESLTAAVEQALDLGCGDVVAIRHLLMSDQLQHTVGEPIEIGALSAYERPLPTMIEYDRLLQAVQA</sequence>
<evidence type="ECO:0000313" key="2">
    <source>
        <dbReference type="EMBL" id="MBB5059890.1"/>
    </source>
</evidence>
<dbReference type="EMBL" id="JACHIP010000007">
    <property type="protein sequence ID" value="MBB5059890.1"/>
    <property type="molecule type" value="Genomic_DNA"/>
</dbReference>
<keyword evidence="3" id="KW-1185">Reference proteome</keyword>
<evidence type="ECO:0000313" key="3">
    <source>
        <dbReference type="Proteomes" id="UP000540989"/>
    </source>
</evidence>
<dbReference type="AlphaFoldDB" id="A0A7W7ZH94"/>
<dbReference type="Proteomes" id="UP000540989">
    <property type="component" value="Unassembled WGS sequence"/>
</dbReference>
<evidence type="ECO:0000259" key="1">
    <source>
        <dbReference type="Pfam" id="PF22483"/>
    </source>
</evidence>
<gene>
    <name evidence="2" type="ORF">HDF16_004619</name>
</gene>
<dbReference type="InterPro" id="IPR054353">
    <property type="entry name" value="IstA-like_C"/>
</dbReference>
<reference evidence="2 3" key="1">
    <citation type="submission" date="2020-08" db="EMBL/GenBank/DDBJ databases">
        <title>Genomic Encyclopedia of Type Strains, Phase IV (KMG-V): Genome sequencing to study the core and pangenomes of soil and plant-associated prokaryotes.</title>
        <authorList>
            <person name="Whitman W."/>
        </authorList>
    </citation>
    <scope>NUCLEOTIDE SEQUENCE [LARGE SCALE GENOMIC DNA]</scope>
    <source>
        <strain evidence="2 3">M8UP14</strain>
    </source>
</reference>
<dbReference type="PANTHER" id="PTHR35004:SF7">
    <property type="entry name" value="INTEGRASE PROTEIN"/>
    <property type="match status" value="1"/>
</dbReference>
<comment type="caution">
    <text evidence="2">The sequence shown here is derived from an EMBL/GenBank/DDBJ whole genome shotgun (WGS) entry which is preliminary data.</text>
</comment>
<feature type="domain" description="Transposase for insertion sequence element IS21-like C-terminal" evidence="1">
    <location>
        <begin position="309"/>
        <end position="379"/>
    </location>
</feature>
<dbReference type="Pfam" id="PF22483">
    <property type="entry name" value="Mu-transpos_C_2"/>
    <property type="match status" value="1"/>
</dbReference>
<protein>
    <submittedName>
        <fullName evidence="2">Transposase</fullName>
    </submittedName>
</protein>
<organism evidence="2 3">
    <name type="scientific">Granulicella aggregans</name>
    <dbReference type="NCBI Taxonomy" id="474949"/>
    <lineage>
        <taxon>Bacteria</taxon>
        <taxon>Pseudomonadati</taxon>
        <taxon>Acidobacteriota</taxon>
        <taxon>Terriglobia</taxon>
        <taxon>Terriglobales</taxon>
        <taxon>Acidobacteriaceae</taxon>
        <taxon>Granulicella</taxon>
    </lineage>
</organism>
<proteinExistence type="predicted"/>
<dbReference type="NCBIfam" id="NF033546">
    <property type="entry name" value="transpos_IS21"/>
    <property type="match status" value="1"/>
</dbReference>
<dbReference type="PANTHER" id="PTHR35004">
    <property type="entry name" value="TRANSPOSASE RV3428C-RELATED"/>
    <property type="match status" value="1"/>
</dbReference>
<name>A0A7W7ZH94_9BACT</name>